<proteinExistence type="predicted"/>
<name>A0A1T4SYY1_9ACTN</name>
<reference evidence="2 3" key="1">
    <citation type="submission" date="2017-02" db="EMBL/GenBank/DDBJ databases">
        <authorList>
            <person name="Peterson S.W."/>
        </authorList>
    </citation>
    <scope>NUCLEOTIDE SEQUENCE [LARGE SCALE GENOMIC DNA]</scope>
    <source>
        <strain evidence="2 3">DSM 45154</strain>
    </source>
</reference>
<accession>A0A1T4SYY1</accession>
<sequence length="132" mass="14246">MDEATARQVREMVAKGAMGGRLILATDDCRKTYELLERGVEFTDPPLRRPYGIDCGLRAPFGDRDPDRAARPPSLVPRRPSRASPDRPMAGSVGVGSGQSRSWRGSSPIPFSLSTSSNASRIASRASSGMLR</sequence>
<evidence type="ECO:0000256" key="1">
    <source>
        <dbReference type="SAM" id="MobiDB-lite"/>
    </source>
</evidence>
<gene>
    <name evidence="2" type="ORF">SAMN02745673_04193</name>
</gene>
<protein>
    <submittedName>
        <fullName evidence="2">Uncharacterized protein</fullName>
    </submittedName>
</protein>
<dbReference type="Gene3D" id="3.10.180.10">
    <property type="entry name" value="2,3-Dihydroxybiphenyl 1,2-Dioxygenase, domain 1"/>
    <property type="match status" value="1"/>
</dbReference>
<evidence type="ECO:0000313" key="3">
    <source>
        <dbReference type="Proteomes" id="UP000190637"/>
    </source>
</evidence>
<dbReference type="AlphaFoldDB" id="A0A1T4SYY1"/>
<feature type="compositionally biased region" description="Low complexity" evidence="1">
    <location>
        <begin position="71"/>
        <end position="132"/>
    </location>
</feature>
<dbReference type="EMBL" id="FUWS01000012">
    <property type="protein sequence ID" value="SKA33397.1"/>
    <property type="molecule type" value="Genomic_DNA"/>
</dbReference>
<organism evidence="2 3">
    <name type="scientific">Marinactinospora thermotolerans DSM 45154</name>
    <dbReference type="NCBI Taxonomy" id="1122192"/>
    <lineage>
        <taxon>Bacteria</taxon>
        <taxon>Bacillati</taxon>
        <taxon>Actinomycetota</taxon>
        <taxon>Actinomycetes</taxon>
        <taxon>Streptosporangiales</taxon>
        <taxon>Nocardiopsidaceae</taxon>
        <taxon>Marinactinospora</taxon>
    </lineage>
</organism>
<dbReference type="InterPro" id="IPR029068">
    <property type="entry name" value="Glyas_Bleomycin-R_OHBP_Dase"/>
</dbReference>
<dbReference type="Proteomes" id="UP000190637">
    <property type="component" value="Unassembled WGS sequence"/>
</dbReference>
<keyword evidence="3" id="KW-1185">Reference proteome</keyword>
<feature type="region of interest" description="Disordered" evidence="1">
    <location>
        <begin position="56"/>
        <end position="132"/>
    </location>
</feature>
<dbReference type="STRING" id="1122192.SAMN02745673_04193"/>
<feature type="compositionally biased region" description="Basic and acidic residues" evidence="1">
    <location>
        <begin position="61"/>
        <end position="70"/>
    </location>
</feature>
<evidence type="ECO:0000313" key="2">
    <source>
        <dbReference type="EMBL" id="SKA33397.1"/>
    </source>
</evidence>